<dbReference type="Proteomes" id="UP000184440">
    <property type="component" value="Unassembled WGS sequence"/>
</dbReference>
<name>A0A1M7RDH1_9ACTN</name>
<dbReference type="GO" id="GO:0016757">
    <property type="term" value="F:glycosyltransferase activity"/>
    <property type="evidence" value="ECO:0007669"/>
    <property type="project" value="UniProtKB-KW"/>
</dbReference>
<evidence type="ECO:0000259" key="5">
    <source>
        <dbReference type="Pfam" id="PF13439"/>
    </source>
</evidence>
<dbReference type="AlphaFoldDB" id="A0A1M7RDH1"/>
<keyword evidence="2" id="KW-0328">Glycosyltransferase</keyword>
<dbReference type="SUPFAM" id="SSF53756">
    <property type="entry name" value="UDP-Glycosyltransferase/glycogen phosphorylase"/>
    <property type="match status" value="1"/>
</dbReference>
<keyword evidence="3 6" id="KW-0808">Transferase</keyword>
<protein>
    <submittedName>
        <fullName evidence="6">Glycosyltransferase involved in cell wall bisynthesis</fullName>
    </submittedName>
</protein>
<gene>
    <name evidence="6" type="ORF">SAMN05443668_110120</name>
</gene>
<dbReference type="RefSeq" id="WP_073261193.1">
    <property type="nucleotide sequence ID" value="NZ_FRCS01000010.1"/>
</dbReference>
<evidence type="ECO:0000256" key="3">
    <source>
        <dbReference type="ARBA" id="ARBA00022679"/>
    </source>
</evidence>
<reference evidence="6 7" key="1">
    <citation type="submission" date="2016-11" db="EMBL/GenBank/DDBJ databases">
        <authorList>
            <person name="Jaros S."/>
            <person name="Januszkiewicz K."/>
            <person name="Wedrychowicz H."/>
        </authorList>
    </citation>
    <scope>NUCLEOTIDE SEQUENCE [LARGE SCALE GENOMIC DNA]</scope>
    <source>
        <strain evidence="6 7">DSM 46144</strain>
    </source>
</reference>
<proteinExistence type="inferred from homology"/>
<evidence type="ECO:0000313" key="6">
    <source>
        <dbReference type="EMBL" id="SHN44202.1"/>
    </source>
</evidence>
<evidence type="ECO:0000313" key="7">
    <source>
        <dbReference type="Proteomes" id="UP000184440"/>
    </source>
</evidence>
<dbReference type="CDD" id="cd03801">
    <property type="entry name" value="GT4_PimA-like"/>
    <property type="match status" value="1"/>
</dbReference>
<dbReference type="Gene3D" id="3.40.50.2000">
    <property type="entry name" value="Glycogen Phosphorylase B"/>
    <property type="match status" value="2"/>
</dbReference>
<dbReference type="STRING" id="134849.SAMN05443668_110120"/>
<dbReference type="Pfam" id="PF00534">
    <property type="entry name" value="Glycos_transf_1"/>
    <property type="match status" value="1"/>
</dbReference>
<dbReference type="Pfam" id="PF13439">
    <property type="entry name" value="Glyco_transf_4"/>
    <property type="match status" value="1"/>
</dbReference>
<keyword evidence="7" id="KW-1185">Reference proteome</keyword>
<feature type="domain" description="Glycosyltransferase subfamily 4-like N-terminal" evidence="5">
    <location>
        <begin position="14"/>
        <end position="178"/>
    </location>
</feature>
<sequence length="385" mass="41245">MVRVLTLVDAFRLGGAETLIAQLGRVAGAAGFEMDVLSLLPPSDEHSKLEPLLRESGLEPRYLGVRRTLDPRAPRLLAAAIKESGADVVHAHLEMAMTLGVPAAKLAGRKALCTFHHVHRPLPGRAAWREKLAVEVAGRSHRTIFVSEASRTSFAEKYRRSGRVPKNWIVVHNGVDLAHFSPGPSLMPPEFGVTGRPVVTVLAAHRDFKGITHAVRAWPKVRAARPDARLLLVGAGNETENLRRQVAEAELTEDVIFAGARSDVAEILRASDVVLLPSTYGENLPTVLIEAAGCARPVVASRIGGIPDIVEDGVTGVLTPPGDPNAIADALISLLDDPSRRAAMGVTARAHVEQHFDAVNWARQLRALYEEAAAGSDSHRAGTVA</sequence>
<dbReference type="PANTHER" id="PTHR12526">
    <property type="entry name" value="GLYCOSYLTRANSFERASE"/>
    <property type="match status" value="1"/>
</dbReference>
<dbReference type="InterPro" id="IPR001296">
    <property type="entry name" value="Glyco_trans_1"/>
</dbReference>
<comment type="similarity">
    <text evidence="1">Belongs to the glycosyltransferase group 1 family. Glycosyltransferase 4 subfamily.</text>
</comment>
<dbReference type="EMBL" id="FRCS01000010">
    <property type="protein sequence ID" value="SHN44202.1"/>
    <property type="molecule type" value="Genomic_DNA"/>
</dbReference>
<organism evidence="6 7">
    <name type="scientific">Cryptosporangium aurantiacum</name>
    <dbReference type="NCBI Taxonomy" id="134849"/>
    <lineage>
        <taxon>Bacteria</taxon>
        <taxon>Bacillati</taxon>
        <taxon>Actinomycetota</taxon>
        <taxon>Actinomycetes</taxon>
        <taxon>Cryptosporangiales</taxon>
        <taxon>Cryptosporangiaceae</taxon>
        <taxon>Cryptosporangium</taxon>
    </lineage>
</organism>
<accession>A0A1M7RDH1</accession>
<evidence type="ECO:0000256" key="2">
    <source>
        <dbReference type="ARBA" id="ARBA00022676"/>
    </source>
</evidence>
<evidence type="ECO:0000256" key="1">
    <source>
        <dbReference type="ARBA" id="ARBA00009481"/>
    </source>
</evidence>
<evidence type="ECO:0000259" key="4">
    <source>
        <dbReference type="Pfam" id="PF00534"/>
    </source>
</evidence>
<feature type="domain" description="Glycosyl transferase family 1" evidence="4">
    <location>
        <begin position="195"/>
        <end position="349"/>
    </location>
</feature>
<dbReference type="PANTHER" id="PTHR12526:SF640">
    <property type="entry name" value="COLANIC ACID BIOSYNTHESIS GLYCOSYLTRANSFERASE WCAL-RELATED"/>
    <property type="match status" value="1"/>
</dbReference>
<dbReference type="InterPro" id="IPR028098">
    <property type="entry name" value="Glyco_trans_4-like_N"/>
</dbReference>